<dbReference type="InterPro" id="IPR011991">
    <property type="entry name" value="ArsR-like_HTH"/>
</dbReference>
<gene>
    <name evidence="7" type="ORF">B7R76_03915</name>
</gene>
<name>A0A2J8B1R9_9FIRM</name>
<dbReference type="OMA" id="NACDVIC"/>
<feature type="compositionally biased region" description="Polar residues" evidence="5">
    <location>
        <begin position="1"/>
        <end position="25"/>
    </location>
</feature>
<feature type="region of interest" description="Disordered" evidence="5">
    <location>
        <begin position="1"/>
        <end position="27"/>
    </location>
</feature>
<evidence type="ECO:0000256" key="3">
    <source>
        <dbReference type="ARBA" id="ARBA00023163"/>
    </source>
</evidence>
<evidence type="ECO:0000256" key="5">
    <source>
        <dbReference type="SAM" id="MobiDB-lite"/>
    </source>
</evidence>
<dbReference type="CDD" id="cd00090">
    <property type="entry name" value="HTH_ARSR"/>
    <property type="match status" value="1"/>
</dbReference>
<dbReference type="GO" id="GO:0003677">
    <property type="term" value="F:DNA binding"/>
    <property type="evidence" value="ECO:0007669"/>
    <property type="project" value="UniProtKB-KW"/>
</dbReference>
<dbReference type="InterPro" id="IPR001845">
    <property type="entry name" value="HTH_ArsR_DNA-bd_dom"/>
</dbReference>
<dbReference type="SUPFAM" id="SSF46785">
    <property type="entry name" value="Winged helix' DNA-binding domain"/>
    <property type="match status" value="1"/>
</dbReference>
<accession>A0A2J8B1R9</accession>
<reference evidence="8" key="1">
    <citation type="submission" date="2017-04" db="EMBL/GenBank/DDBJ databases">
        <authorList>
            <person name="Bumgarner R.E."/>
            <person name="Fredricks D.N."/>
            <person name="Srinivasan S."/>
        </authorList>
    </citation>
    <scope>NUCLEOTIDE SEQUENCE [LARGE SCALE GENOMIC DNA]</scope>
    <source>
        <strain evidence="8">KA00405</strain>
    </source>
</reference>
<evidence type="ECO:0000313" key="7">
    <source>
        <dbReference type="EMBL" id="PNH18713.1"/>
    </source>
</evidence>
<feature type="domain" description="HTH arsR-type" evidence="6">
    <location>
        <begin position="51"/>
        <end position="145"/>
    </location>
</feature>
<dbReference type="PRINTS" id="PR00778">
    <property type="entry name" value="HTHARSR"/>
</dbReference>
<dbReference type="Pfam" id="PF01022">
    <property type="entry name" value="HTH_5"/>
    <property type="match status" value="1"/>
</dbReference>
<evidence type="ECO:0000259" key="6">
    <source>
        <dbReference type="PROSITE" id="PS50987"/>
    </source>
</evidence>
<dbReference type="PANTHER" id="PTHR43132:SF6">
    <property type="entry name" value="HTH-TYPE TRANSCRIPTIONAL REPRESSOR CZRA"/>
    <property type="match status" value="1"/>
</dbReference>
<keyword evidence="4" id="KW-0105">Cadmium resistance</keyword>
<dbReference type="EMBL" id="NBZD01000002">
    <property type="protein sequence ID" value="PNH18713.1"/>
    <property type="molecule type" value="Genomic_DNA"/>
</dbReference>
<dbReference type="InterPro" id="IPR018334">
    <property type="entry name" value="ArsR_HTH"/>
</dbReference>
<dbReference type="GO" id="GO:0003700">
    <property type="term" value="F:DNA-binding transcription factor activity"/>
    <property type="evidence" value="ECO:0007669"/>
    <property type="project" value="InterPro"/>
</dbReference>
<dbReference type="AlphaFoldDB" id="A0A2J8B1R9"/>
<evidence type="ECO:0000256" key="1">
    <source>
        <dbReference type="ARBA" id="ARBA00023015"/>
    </source>
</evidence>
<keyword evidence="2" id="KW-0238">DNA-binding</keyword>
<dbReference type="NCBIfam" id="NF033788">
    <property type="entry name" value="HTH_metalloreg"/>
    <property type="match status" value="1"/>
</dbReference>
<dbReference type="PROSITE" id="PS00846">
    <property type="entry name" value="HTH_ARSR_1"/>
    <property type="match status" value="1"/>
</dbReference>
<evidence type="ECO:0000313" key="8">
    <source>
        <dbReference type="Proteomes" id="UP000236394"/>
    </source>
</evidence>
<proteinExistence type="predicted"/>
<dbReference type="Gene3D" id="1.10.10.10">
    <property type="entry name" value="Winged helix-like DNA-binding domain superfamily/Winged helix DNA-binding domain"/>
    <property type="match status" value="1"/>
</dbReference>
<organism evidence="7 8">
    <name type="scientific">Mageeibacillus indolicus</name>
    <dbReference type="NCBI Taxonomy" id="884684"/>
    <lineage>
        <taxon>Bacteria</taxon>
        <taxon>Bacillati</taxon>
        <taxon>Bacillota</taxon>
        <taxon>Clostridia</taxon>
        <taxon>Eubacteriales</taxon>
        <taxon>Oscillospiraceae</taxon>
        <taxon>Mageeibacillus</taxon>
    </lineage>
</organism>
<dbReference type="InterPro" id="IPR036390">
    <property type="entry name" value="WH_DNA-bd_sf"/>
</dbReference>
<keyword evidence="3" id="KW-0804">Transcription</keyword>
<dbReference type="InterPro" id="IPR036388">
    <property type="entry name" value="WH-like_DNA-bd_sf"/>
</dbReference>
<comment type="caution">
    <text evidence="7">The sequence shown here is derived from an EMBL/GenBank/DDBJ whole genome shotgun (WGS) entry which is preliminary data.</text>
</comment>
<keyword evidence="1" id="KW-0805">Transcription regulation</keyword>
<dbReference type="GO" id="GO:0046686">
    <property type="term" value="P:response to cadmium ion"/>
    <property type="evidence" value="ECO:0007669"/>
    <property type="project" value="UniProtKB-KW"/>
</dbReference>
<dbReference type="PROSITE" id="PS50987">
    <property type="entry name" value="HTH_ARSR_2"/>
    <property type="match status" value="1"/>
</dbReference>
<dbReference type="RefSeq" id="WP_012993849.1">
    <property type="nucleotide sequence ID" value="NZ_NBZD01000002.1"/>
</dbReference>
<evidence type="ECO:0000256" key="2">
    <source>
        <dbReference type="ARBA" id="ARBA00023125"/>
    </source>
</evidence>
<dbReference type="InterPro" id="IPR051011">
    <property type="entry name" value="Metal_resp_trans_reg"/>
</dbReference>
<dbReference type="SMART" id="SM00418">
    <property type="entry name" value="HTH_ARSR"/>
    <property type="match status" value="1"/>
</dbReference>
<dbReference type="PANTHER" id="PTHR43132">
    <property type="entry name" value="ARSENICAL RESISTANCE OPERON REPRESSOR ARSR-RELATED"/>
    <property type="match status" value="1"/>
</dbReference>
<sequence>MATKVENNAKTLQARNKGQAANTSHPKAHIATCGSHDTHNIAVAAAKANLPEEQMVIRLSDFYKVFGDPTRLKILFALESRELCVCDLAQILQMTKSAVSHQLKILRQTELVNFKKLGRSVFYRLSDAHIQGILDQGADHINEFGN</sequence>
<protein>
    <submittedName>
        <fullName evidence="7">Transcriptional regulator</fullName>
    </submittedName>
</protein>
<evidence type="ECO:0000256" key="4">
    <source>
        <dbReference type="ARBA" id="ARBA00043263"/>
    </source>
</evidence>
<dbReference type="Proteomes" id="UP000236394">
    <property type="component" value="Unassembled WGS sequence"/>
</dbReference>